<dbReference type="InterPro" id="IPR003663">
    <property type="entry name" value="Sugar/inositol_transpt"/>
</dbReference>
<evidence type="ECO:0000256" key="3">
    <source>
        <dbReference type="ARBA" id="ARBA00022448"/>
    </source>
</evidence>
<dbReference type="eggNOG" id="COG2814">
    <property type="taxonomic scope" value="Bacteria"/>
</dbReference>
<dbReference type="PANTHER" id="PTHR48023">
    <property type="entry name" value="D-XYLOSE-PROTON SYMPORTER-LIKE 2"/>
    <property type="match status" value="1"/>
</dbReference>
<dbReference type="InterPro" id="IPR050820">
    <property type="entry name" value="MFS_Sugar_Transporter"/>
</dbReference>
<dbReference type="InterPro" id="IPR005829">
    <property type="entry name" value="Sugar_transporter_CS"/>
</dbReference>
<feature type="transmembrane region" description="Helical" evidence="13">
    <location>
        <begin position="406"/>
        <end position="429"/>
    </location>
</feature>
<feature type="transmembrane region" description="Helical" evidence="13">
    <location>
        <begin position="12"/>
        <end position="34"/>
    </location>
</feature>
<keyword evidence="5 15" id="KW-0762">Sugar transport</keyword>
<dbReference type="HOGENOM" id="CLU_001265_30_5_6"/>
<keyword evidence="3 12" id="KW-0813">Transport</keyword>
<dbReference type="Pfam" id="PF00083">
    <property type="entry name" value="Sugar_tr"/>
    <property type="match status" value="1"/>
</dbReference>
<dbReference type="EMBL" id="CP003060">
    <property type="protein sequence ID" value="AEP28720.1"/>
    <property type="molecule type" value="Genomic_DNA"/>
</dbReference>
<dbReference type="GO" id="GO:0005886">
    <property type="term" value="C:plasma membrane"/>
    <property type="evidence" value="ECO:0007669"/>
    <property type="project" value="UniProtKB-SubCell"/>
</dbReference>
<evidence type="ECO:0000313" key="16">
    <source>
        <dbReference type="Proteomes" id="UP000009282"/>
    </source>
</evidence>
<dbReference type="InterPro" id="IPR047984">
    <property type="entry name" value="XylE-like"/>
</dbReference>
<evidence type="ECO:0000256" key="4">
    <source>
        <dbReference type="ARBA" id="ARBA00022475"/>
    </source>
</evidence>
<feature type="transmembrane region" description="Helical" evidence="13">
    <location>
        <begin position="107"/>
        <end position="128"/>
    </location>
</feature>
<comment type="similarity">
    <text evidence="2 12">Belongs to the major facilitator superfamily. Sugar transporter (TC 2.A.1.1) family.</text>
</comment>
<organism evidence="15 16">
    <name type="scientific">Glaciecola nitratireducens (strain JCM 12485 / KCTC 12276 / FR1064)</name>
    <dbReference type="NCBI Taxonomy" id="1085623"/>
    <lineage>
        <taxon>Bacteria</taxon>
        <taxon>Pseudomonadati</taxon>
        <taxon>Pseudomonadota</taxon>
        <taxon>Gammaproteobacteria</taxon>
        <taxon>Alteromonadales</taxon>
        <taxon>Alteromonadaceae</taxon>
        <taxon>Brumicola</taxon>
    </lineage>
</organism>
<dbReference type="Gene3D" id="1.20.1250.20">
    <property type="entry name" value="MFS general substrate transporter like domains"/>
    <property type="match status" value="1"/>
</dbReference>
<evidence type="ECO:0000256" key="12">
    <source>
        <dbReference type="RuleBase" id="RU003346"/>
    </source>
</evidence>
<feature type="transmembrane region" description="Helical" evidence="13">
    <location>
        <begin position="371"/>
        <end position="394"/>
    </location>
</feature>
<dbReference type="KEGG" id="gni:GNIT_0566"/>
<dbReference type="PROSITE" id="PS50850">
    <property type="entry name" value="MFS"/>
    <property type="match status" value="1"/>
</dbReference>
<dbReference type="AlphaFoldDB" id="G4QJR0"/>
<feature type="transmembrane region" description="Helical" evidence="13">
    <location>
        <begin position="435"/>
        <end position="453"/>
    </location>
</feature>
<feature type="transmembrane region" description="Helical" evidence="13">
    <location>
        <begin position="264"/>
        <end position="286"/>
    </location>
</feature>
<sequence>MSISQPNENILYIVLISCAATIGGFLFGFDSGVINGTYDGLSAAFNTSDLSGGFNIASMLLGCAIGALFAGVLADVLGRKTLLIISSIFFLVSAWGSGVSASSLEFVVYRILGGLAVGAASVMAPAYISEIAPARLRGRLVSIQQIAIIFGLFGAFVSNYALATYAGLSTDILWMGFEAWRWMFWVELLPAALFFLILFLIPESPRYLVLSQQFDKASIVLTKLYGASAAATLVHEIKASIENKDTKPTIVDLIDKASHRVRPIVWVAIGLATFQQLVGINVVFYYGTVLWQAVGYSESDALLINVISASVSIAACLIAVKVIDKAGRKPLLVIGSLGMAITLGLMVFAFMNSEFNTQTNKLVMGEMGMLALIAANAYVFFFNLSWGPVMWVMLGEMFPNKIRGSGLAVAGLAQWATNFAVIMLFPIMLASIGLAGAYGFYTLCAFISIFFVIKYVQETKGRALEDMQG</sequence>
<dbReference type="NCBIfam" id="TIGR00879">
    <property type="entry name" value="SP"/>
    <property type="match status" value="1"/>
</dbReference>
<protein>
    <recommendedName>
        <fullName evidence="10">D-xylose-proton symporter</fullName>
    </recommendedName>
    <alternativeName>
        <fullName evidence="11">D-xylose transporter</fullName>
    </alternativeName>
</protein>
<dbReference type="InterPro" id="IPR036259">
    <property type="entry name" value="MFS_trans_sf"/>
</dbReference>
<dbReference type="PRINTS" id="PR00171">
    <property type="entry name" value="SUGRTRNSPORT"/>
</dbReference>
<dbReference type="PROSITE" id="PS00216">
    <property type="entry name" value="SUGAR_TRANSPORT_1"/>
    <property type="match status" value="2"/>
</dbReference>
<evidence type="ECO:0000256" key="6">
    <source>
        <dbReference type="ARBA" id="ARBA00022692"/>
    </source>
</evidence>
<feature type="transmembrane region" description="Helical" evidence="13">
    <location>
        <begin position="182"/>
        <end position="201"/>
    </location>
</feature>
<dbReference type="SUPFAM" id="SSF103473">
    <property type="entry name" value="MFS general substrate transporter"/>
    <property type="match status" value="1"/>
</dbReference>
<feature type="transmembrane region" description="Helical" evidence="13">
    <location>
        <begin position="332"/>
        <end position="351"/>
    </location>
</feature>
<feature type="transmembrane region" description="Helical" evidence="13">
    <location>
        <begin position="81"/>
        <end position="101"/>
    </location>
</feature>
<comment type="catalytic activity">
    <reaction evidence="9">
        <text>D-xylose(in) + H(+)(in) = D-xylose(out) + H(+)(out)</text>
        <dbReference type="Rhea" id="RHEA:28959"/>
        <dbReference type="ChEBI" id="CHEBI:15378"/>
        <dbReference type="ChEBI" id="CHEBI:53455"/>
    </reaction>
    <physiologicalReaction direction="right-to-left" evidence="9">
        <dbReference type="Rhea" id="RHEA:28961"/>
    </physiologicalReaction>
</comment>
<keyword evidence="8 13" id="KW-0472">Membrane</keyword>
<evidence type="ECO:0000256" key="8">
    <source>
        <dbReference type="ARBA" id="ARBA00023136"/>
    </source>
</evidence>
<evidence type="ECO:0000256" key="5">
    <source>
        <dbReference type="ARBA" id="ARBA00022597"/>
    </source>
</evidence>
<keyword evidence="4" id="KW-1003">Cell membrane</keyword>
<feature type="transmembrane region" description="Helical" evidence="13">
    <location>
        <begin position="54"/>
        <end position="74"/>
    </location>
</feature>
<feature type="domain" description="Major facilitator superfamily (MFS) profile" evidence="14">
    <location>
        <begin position="16"/>
        <end position="460"/>
    </location>
</feature>
<keyword evidence="16" id="KW-1185">Reference proteome</keyword>
<dbReference type="RefSeq" id="WP_014107597.1">
    <property type="nucleotide sequence ID" value="NC_016041.1"/>
</dbReference>
<keyword evidence="6 13" id="KW-0812">Transmembrane</keyword>
<feature type="transmembrane region" description="Helical" evidence="13">
    <location>
        <begin position="301"/>
        <end position="320"/>
    </location>
</feature>
<dbReference type="GO" id="GO:0022857">
    <property type="term" value="F:transmembrane transporter activity"/>
    <property type="evidence" value="ECO:0007669"/>
    <property type="project" value="InterPro"/>
</dbReference>
<gene>
    <name evidence="15" type="ordered locus">GNIT_0566</name>
</gene>
<dbReference type="Proteomes" id="UP000009282">
    <property type="component" value="Chromosome"/>
</dbReference>
<dbReference type="InterPro" id="IPR005828">
    <property type="entry name" value="MFS_sugar_transport-like"/>
</dbReference>
<dbReference type="STRING" id="1085623.GNIT_0566"/>
<name>G4QJR0_GLANF</name>
<evidence type="ECO:0000256" key="2">
    <source>
        <dbReference type="ARBA" id="ARBA00010992"/>
    </source>
</evidence>
<evidence type="ECO:0000256" key="9">
    <source>
        <dbReference type="ARBA" id="ARBA00050593"/>
    </source>
</evidence>
<evidence type="ECO:0000313" key="15">
    <source>
        <dbReference type="EMBL" id="AEP28720.1"/>
    </source>
</evidence>
<evidence type="ECO:0000256" key="13">
    <source>
        <dbReference type="SAM" id="Phobius"/>
    </source>
</evidence>
<evidence type="ECO:0000256" key="11">
    <source>
        <dbReference type="ARBA" id="ARBA00076792"/>
    </source>
</evidence>
<evidence type="ECO:0000256" key="10">
    <source>
        <dbReference type="ARBA" id="ARBA00070440"/>
    </source>
</evidence>
<comment type="subcellular location">
    <subcellularLocation>
        <location evidence="1">Cell membrane</location>
        <topology evidence="1">Multi-pass membrane protein</topology>
    </subcellularLocation>
</comment>
<dbReference type="InterPro" id="IPR020846">
    <property type="entry name" value="MFS_dom"/>
</dbReference>
<dbReference type="FunFam" id="1.20.1250.20:FF:000122">
    <property type="entry name" value="D-xylose transporter XylE"/>
    <property type="match status" value="1"/>
</dbReference>
<dbReference type="CDD" id="cd17359">
    <property type="entry name" value="MFS_XylE_like"/>
    <property type="match status" value="1"/>
</dbReference>
<feature type="transmembrane region" description="Helical" evidence="13">
    <location>
        <begin position="140"/>
        <end position="162"/>
    </location>
</feature>
<reference evidence="15 16" key="1">
    <citation type="journal article" date="2011" name="J. Bacteriol.">
        <title>Complete genome sequence of seawater bacterium Glaciecola nitratireducens FR1064T.</title>
        <authorList>
            <person name="Bian F."/>
            <person name="Qin Q.L."/>
            <person name="Xie B.B."/>
            <person name="Shu Y.L."/>
            <person name="Zhang X.Y."/>
            <person name="Yu Y."/>
            <person name="Chen B."/>
            <person name="Chen X.L."/>
            <person name="Zhou B.C."/>
            <person name="Zhang Y.Z."/>
        </authorList>
    </citation>
    <scope>NUCLEOTIDE SEQUENCE [LARGE SCALE GENOMIC DNA]</scope>
    <source>
        <strain evidence="16">JCM 12485 / KCTC 12276 / FR1064</strain>
    </source>
</reference>
<evidence type="ECO:0000256" key="7">
    <source>
        <dbReference type="ARBA" id="ARBA00022989"/>
    </source>
</evidence>
<evidence type="ECO:0000256" key="1">
    <source>
        <dbReference type="ARBA" id="ARBA00004651"/>
    </source>
</evidence>
<keyword evidence="7 13" id="KW-1133">Transmembrane helix</keyword>
<dbReference type="PROSITE" id="PS00217">
    <property type="entry name" value="SUGAR_TRANSPORT_2"/>
    <property type="match status" value="1"/>
</dbReference>
<proteinExistence type="inferred from homology"/>
<accession>G4QJR0</accession>
<dbReference type="PANTHER" id="PTHR48023:SF4">
    <property type="entry name" value="D-XYLOSE-PROTON SYMPORTER-LIKE 2"/>
    <property type="match status" value="1"/>
</dbReference>
<evidence type="ECO:0000259" key="14">
    <source>
        <dbReference type="PROSITE" id="PS50850"/>
    </source>
</evidence>